<dbReference type="GO" id="GO:0003700">
    <property type="term" value="F:DNA-binding transcription factor activity"/>
    <property type="evidence" value="ECO:0007669"/>
    <property type="project" value="UniProtKB-UniRule"/>
</dbReference>
<dbReference type="PROSITE" id="PS00351">
    <property type="entry name" value="TFIID"/>
    <property type="match status" value="1"/>
</dbReference>
<comment type="similarity">
    <text evidence="1 7 8">Belongs to the TBP family.</text>
</comment>
<dbReference type="Pfam" id="PF00352">
    <property type="entry name" value="TBP"/>
    <property type="match status" value="2"/>
</dbReference>
<dbReference type="EMBL" id="CP008746">
    <property type="protein sequence ID" value="AKJ39991.1"/>
    <property type="molecule type" value="Genomic_DNA"/>
</dbReference>
<keyword evidence="3 7" id="KW-0805">Transcription regulation</keyword>
<keyword evidence="2 7" id="KW-0677">Repeat</keyword>
<protein>
    <recommendedName>
        <fullName evidence="7">TATA-box-binding protein</fullName>
    </recommendedName>
    <alternativeName>
        <fullName evidence="7">Box A-binding protein</fullName>
        <shortName evidence="7">BAP</shortName>
    </alternativeName>
    <alternativeName>
        <fullName evidence="7">TATA sequence-binding protein</fullName>
        <shortName evidence="7">TBP</shortName>
    </alternativeName>
    <alternativeName>
        <fullName evidence="7">TATA-box factor</fullName>
    </alternativeName>
</protein>
<dbReference type="NCBIfam" id="NF001599">
    <property type="entry name" value="PRK00394.2-4"/>
    <property type="match status" value="1"/>
</dbReference>
<dbReference type="InterPro" id="IPR012295">
    <property type="entry name" value="TBP_dom_sf"/>
</dbReference>
<reference evidence="10" key="1">
    <citation type="submission" date="2014-06" db="EMBL/GenBank/DDBJ databases">
        <title>The complete genome sequence of Methanosarcina barkeri CM1.</title>
        <authorList>
            <consortium name="Pastoral Greenhouse Gas Research Consortium"/>
            <person name="Lambie S.C."/>
            <person name="Leahy S.C."/>
            <person name="Kelly W.J."/>
            <person name="Li D."/>
            <person name="Reilly K."/>
            <person name="Attwood G.T."/>
            <person name="Altermann E."/>
        </authorList>
    </citation>
    <scope>NUCLEOTIDE SEQUENCE [LARGE SCALE GENOMIC DNA]</scope>
    <source>
        <strain evidence="10">CM1</strain>
    </source>
</reference>
<comment type="function">
    <text evidence="6 7 8">General factor that plays a role in the activation of archaeal genes transcribed by RNA polymerase. Binds specifically to the TATA box promoter element which lies close to the position of transcription initiation.</text>
</comment>
<proteinExistence type="inferred from homology"/>
<dbReference type="PATRIC" id="fig|796385.3.peg.3667"/>
<dbReference type="InterPro" id="IPR030491">
    <property type="entry name" value="TBP_CS"/>
</dbReference>
<gene>
    <name evidence="9" type="primary">tbp1</name>
    <name evidence="7" type="synonym">tbp</name>
    <name evidence="9" type="ORF">MCM1_2997</name>
</gene>
<name>A0A0G3CDA4_METBA</name>
<dbReference type="Gene3D" id="3.30.310.10">
    <property type="entry name" value="TATA-Binding Protein"/>
    <property type="match status" value="2"/>
</dbReference>
<dbReference type="GeneID" id="24886704"/>
<evidence type="ECO:0000313" key="9">
    <source>
        <dbReference type="EMBL" id="AKJ39991.1"/>
    </source>
</evidence>
<dbReference type="NCBIfam" id="NF001593">
    <property type="entry name" value="PRK00394.1-2"/>
    <property type="match status" value="1"/>
</dbReference>
<evidence type="ECO:0000256" key="7">
    <source>
        <dbReference type="HAMAP-Rule" id="MF_00408"/>
    </source>
</evidence>
<dbReference type="Proteomes" id="UP000035331">
    <property type="component" value="Chromosome"/>
</dbReference>
<organism evidence="9 10">
    <name type="scientific">Methanosarcina barkeri CM1</name>
    <dbReference type="NCBI Taxonomy" id="796385"/>
    <lineage>
        <taxon>Archaea</taxon>
        <taxon>Methanobacteriati</taxon>
        <taxon>Methanobacteriota</taxon>
        <taxon>Stenosarchaea group</taxon>
        <taxon>Methanomicrobia</taxon>
        <taxon>Methanosarcinales</taxon>
        <taxon>Methanosarcinaceae</taxon>
        <taxon>Methanosarcina</taxon>
    </lineage>
</organism>
<evidence type="ECO:0000256" key="4">
    <source>
        <dbReference type="ARBA" id="ARBA00023125"/>
    </source>
</evidence>
<dbReference type="GO" id="GO:0006352">
    <property type="term" value="P:DNA-templated transcription initiation"/>
    <property type="evidence" value="ECO:0007669"/>
    <property type="project" value="InterPro"/>
</dbReference>
<dbReference type="GO" id="GO:0003677">
    <property type="term" value="F:DNA binding"/>
    <property type="evidence" value="ECO:0007669"/>
    <property type="project" value="UniProtKB-KW"/>
</dbReference>
<dbReference type="PRINTS" id="PR00686">
    <property type="entry name" value="TIFACTORIID"/>
</dbReference>
<dbReference type="AlphaFoldDB" id="A0A0G3CDA4"/>
<dbReference type="HAMAP" id="MF_00408">
    <property type="entry name" value="TATA_bind_prot_arch"/>
    <property type="match status" value="1"/>
</dbReference>
<evidence type="ECO:0000256" key="2">
    <source>
        <dbReference type="ARBA" id="ARBA00022737"/>
    </source>
</evidence>
<keyword evidence="4 7" id="KW-0238">DNA-binding</keyword>
<evidence type="ECO:0000256" key="5">
    <source>
        <dbReference type="ARBA" id="ARBA00023163"/>
    </source>
</evidence>
<evidence type="ECO:0000256" key="1">
    <source>
        <dbReference type="ARBA" id="ARBA00005560"/>
    </source>
</evidence>
<accession>A0A0G3CDA4</accession>
<dbReference type="SUPFAM" id="SSF55945">
    <property type="entry name" value="TATA-box binding protein-like"/>
    <property type="match status" value="2"/>
</dbReference>
<keyword evidence="5 7" id="KW-0804">Transcription</keyword>
<evidence type="ECO:0000256" key="8">
    <source>
        <dbReference type="RuleBase" id="RU000523"/>
    </source>
</evidence>
<evidence type="ECO:0000313" key="10">
    <source>
        <dbReference type="Proteomes" id="UP000035331"/>
    </source>
</evidence>
<dbReference type="FunFam" id="3.30.310.10:FF:000007">
    <property type="entry name" value="TATA-box-binding protein"/>
    <property type="match status" value="1"/>
</dbReference>
<dbReference type="PANTHER" id="PTHR10126">
    <property type="entry name" value="TATA-BOX BINDING PROTEIN"/>
    <property type="match status" value="1"/>
</dbReference>
<dbReference type="RefSeq" id="WP_048177039.1">
    <property type="nucleotide sequence ID" value="NZ_CP008746.1"/>
</dbReference>
<evidence type="ECO:0000256" key="6">
    <source>
        <dbReference type="ARBA" id="ARBA00025680"/>
    </source>
</evidence>
<dbReference type="InterPro" id="IPR000814">
    <property type="entry name" value="TBP"/>
</dbReference>
<evidence type="ECO:0000256" key="3">
    <source>
        <dbReference type="ARBA" id="ARBA00023015"/>
    </source>
</evidence>
<sequence length="185" mass="20369">MEPTITIENVVTSTRLAEDFDLQKLMDTGLEGAEYDKTKFPGLVYRIKDPNVAFLIFTSGKVVCTGARSIEKAHIAMVNLANELYSIGCKEIDIEPEIHVQNVVATANLKTSLNLNAIVIAFGMENVEYEPEVFPGLVCRLEAPKVVVLVFSTGKLVITGGKCPEDCEEGLRVIKTQFKELGLLY</sequence>
<comment type="caution">
    <text evidence="7">Lacks conserved residue(s) required for the propagation of feature annotation.</text>
</comment>
<reference evidence="9 10" key="2">
    <citation type="journal article" date="2015" name="Stand. Genomic Sci.">
        <title>The complete genome sequence of the rumen methanogen Methanosarcina barkeri CM1.</title>
        <authorList>
            <person name="Lambie S.C."/>
            <person name="Kelly W.J."/>
            <person name="Leahy S.C."/>
            <person name="Li D."/>
            <person name="Reilly K."/>
            <person name="McAllister T.A."/>
            <person name="Valle E.R."/>
            <person name="Attwood G.T."/>
            <person name="Altermann E."/>
        </authorList>
    </citation>
    <scope>NUCLEOTIDE SEQUENCE [LARGE SCALE GENOMIC DNA]</scope>
    <source>
        <strain evidence="9 10">CM1</strain>
    </source>
</reference>